<dbReference type="AlphaFoldDB" id="A0A8T4KTS5"/>
<dbReference type="PANTHER" id="PTHR18945">
    <property type="entry name" value="NEUROTRANSMITTER GATED ION CHANNEL"/>
    <property type="match status" value="1"/>
</dbReference>
<dbReference type="SUPFAM" id="SSF90112">
    <property type="entry name" value="Neurotransmitter-gated ion-channel transmembrane pore"/>
    <property type="match status" value="1"/>
</dbReference>
<dbReference type="Proteomes" id="UP000680185">
    <property type="component" value="Unassembled WGS sequence"/>
</dbReference>
<gene>
    <name evidence="3" type="ORF">J4478_03530</name>
</gene>
<dbReference type="Gene3D" id="2.70.170.10">
    <property type="entry name" value="Neurotransmitter-gated ion-channel ligand-binding domain"/>
    <property type="match status" value="1"/>
</dbReference>
<keyword evidence="2" id="KW-0812">Transmembrane</keyword>
<dbReference type="EMBL" id="JAGVWB010000023">
    <property type="protein sequence ID" value="MBS3058443.1"/>
    <property type="molecule type" value="Genomic_DNA"/>
</dbReference>
<sequence>MSLAQSSPEEVKVGIYVLNVGKFDLSSGSYTVDFYLSMECDNPCNPEGFEFMNGRASTIDKIIDEPSQKFYRIQAGLSENIDLKDYPFDRHYLPISIEDKRKTIEEQVYVLDEKNTGIDPSVTLVGWELEGWNGEVENHYYKTYGETFSRLNFKIGIKRIYLTSILKTFLPIAFIVLVGLLALLIAERDKLWTRIGINTSSLIASVMFHLNITSSIPPVGYLTFADKFMIFTYIILTLNLLSTIQMMIHAKKGDENLERRIYKLSLIGIPALAIIGYAIIFLIR</sequence>
<accession>A0A8T4KTS5</accession>
<feature type="transmembrane region" description="Helical" evidence="2">
    <location>
        <begin position="261"/>
        <end position="283"/>
    </location>
</feature>
<dbReference type="Gene3D" id="1.20.58.390">
    <property type="entry name" value="Neurotransmitter-gated ion-channel transmembrane domain"/>
    <property type="match status" value="1"/>
</dbReference>
<dbReference type="GO" id="GO:0005230">
    <property type="term" value="F:extracellular ligand-gated monoatomic ion channel activity"/>
    <property type="evidence" value="ECO:0007669"/>
    <property type="project" value="InterPro"/>
</dbReference>
<evidence type="ECO:0000313" key="3">
    <source>
        <dbReference type="EMBL" id="MBS3058443.1"/>
    </source>
</evidence>
<comment type="subcellular location">
    <subcellularLocation>
        <location evidence="1">Membrane</location>
        <topology evidence="1">Multi-pass membrane protein</topology>
    </subcellularLocation>
</comment>
<feature type="transmembrane region" description="Helical" evidence="2">
    <location>
        <begin position="160"/>
        <end position="184"/>
    </location>
</feature>
<reference evidence="3" key="1">
    <citation type="submission" date="2021-03" db="EMBL/GenBank/DDBJ databases">
        <authorList>
            <person name="Jaffe A."/>
        </authorList>
    </citation>
    <scope>NUCLEOTIDE SEQUENCE</scope>
    <source>
        <strain evidence="3">RIFCSPLOWO2_01_FULL_43_13</strain>
    </source>
</reference>
<evidence type="ECO:0000256" key="2">
    <source>
        <dbReference type="SAM" id="Phobius"/>
    </source>
</evidence>
<evidence type="ECO:0008006" key="5">
    <source>
        <dbReference type="Google" id="ProtNLM"/>
    </source>
</evidence>
<feature type="transmembrane region" description="Helical" evidence="2">
    <location>
        <begin position="191"/>
        <end position="210"/>
    </location>
</feature>
<evidence type="ECO:0000256" key="1">
    <source>
        <dbReference type="ARBA" id="ARBA00004141"/>
    </source>
</evidence>
<keyword evidence="2" id="KW-0472">Membrane</keyword>
<reference evidence="3" key="2">
    <citation type="submission" date="2021-05" db="EMBL/GenBank/DDBJ databases">
        <title>Protein family content uncovers lineage relationships and bacterial pathway maintenance mechanisms in DPANN archaea.</title>
        <authorList>
            <person name="Castelle C.J."/>
            <person name="Meheust R."/>
            <person name="Jaffe A.L."/>
            <person name="Seitz K."/>
            <person name="Gong X."/>
            <person name="Baker B.J."/>
            <person name="Banfield J.F."/>
        </authorList>
    </citation>
    <scope>NUCLEOTIDE SEQUENCE</scope>
    <source>
        <strain evidence="3">RIFCSPLOWO2_01_FULL_43_13</strain>
    </source>
</reference>
<dbReference type="InterPro" id="IPR036734">
    <property type="entry name" value="Neur_chan_lig-bd_sf"/>
</dbReference>
<proteinExistence type="predicted"/>
<keyword evidence="2" id="KW-1133">Transmembrane helix</keyword>
<protein>
    <recommendedName>
        <fullName evidence="5">Neurotransmitter-gated ion-channel ligand-binding domain-containing protein</fullName>
    </recommendedName>
</protein>
<name>A0A8T4KTS5_9ARCH</name>
<dbReference type="InterPro" id="IPR006201">
    <property type="entry name" value="Neur_channel"/>
</dbReference>
<dbReference type="InterPro" id="IPR038050">
    <property type="entry name" value="Neuro_actylchol_rec"/>
</dbReference>
<dbReference type="GO" id="GO:0016020">
    <property type="term" value="C:membrane"/>
    <property type="evidence" value="ECO:0007669"/>
    <property type="project" value="UniProtKB-SubCell"/>
</dbReference>
<dbReference type="GO" id="GO:0004888">
    <property type="term" value="F:transmembrane signaling receptor activity"/>
    <property type="evidence" value="ECO:0007669"/>
    <property type="project" value="InterPro"/>
</dbReference>
<comment type="caution">
    <text evidence="3">The sequence shown here is derived from an EMBL/GenBank/DDBJ whole genome shotgun (WGS) entry which is preliminary data.</text>
</comment>
<organism evidence="3 4">
    <name type="scientific">Candidatus Iainarchaeum sp</name>
    <dbReference type="NCBI Taxonomy" id="3101447"/>
    <lineage>
        <taxon>Archaea</taxon>
        <taxon>Candidatus Iainarchaeota</taxon>
        <taxon>Candidatus Iainarchaeia</taxon>
        <taxon>Candidatus Iainarchaeales</taxon>
        <taxon>Candidatus Iainarchaeaceae</taxon>
        <taxon>Candidatus Iainarchaeum</taxon>
    </lineage>
</organism>
<evidence type="ECO:0000313" key="4">
    <source>
        <dbReference type="Proteomes" id="UP000680185"/>
    </source>
</evidence>
<feature type="transmembrane region" description="Helical" evidence="2">
    <location>
        <begin position="230"/>
        <end position="249"/>
    </location>
</feature>
<dbReference type="SUPFAM" id="SSF63712">
    <property type="entry name" value="Nicotinic receptor ligand binding domain-like"/>
    <property type="match status" value="1"/>
</dbReference>
<dbReference type="InterPro" id="IPR036719">
    <property type="entry name" value="Neuro-gated_channel_TM_sf"/>
</dbReference>